<name>A0A285KWL1_9NOCA</name>
<sequence length="49" mass="5310">MAYQRVLLETGVIHVELRLHSMPGPEISGVAVQSALSADPHDLSICVIR</sequence>
<evidence type="ECO:0000313" key="1">
    <source>
        <dbReference type="EMBL" id="SNY76995.1"/>
    </source>
</evidence>
<protein>
    <submittedName>
        <fullName evidence="1">Uncharacterized protein</fullName>
    </submittedName>
</protein>
<proteinExistence type="predicted"/>
<evidence type="ECO:0000313" key="2">
    <source>
        <dbReference type="Proteomes" id="UP000219565"/>
    </source>
</evidence>
<gene>
    <name evidence="1" type="ORF">SAMN04244553_0881</name>
</gene>
<dbReference type="AlphaFoldDB" id="A0A285KWL1"/>
<reference evidence="1 2" key="1">
    <citation type="submission" date="2017-09" db="EMBL/GenBank/DDBJ databases">
        <authorList>
            <person name="Ehlers B."/>
            <person name="Leendertz F.H."/>
        </authorList>
    </citation>
    <scope>NUCLEOTIDE SEQUENCE [LARGE SCALE GENOMIC DNA]</scope>
    <source>
        <strain evidence="1 2">DSM 45537</strain>
    </source>
</reference>
<organism evidence="1 2">
    <name type="scientific">Nocardia amikacinitolerans</name>
    <dbReference type="NCBI Taxonomy" id="756689"/>
    <lineage>
        <taxon>Bacteria</taxon>
        <taxon>Bacillati</taxon>
        <taxon>Actinomycetota</taxon>
        <taxon>Actinomycetes</taxon>
        <taxon>Mycobacteriales</taxon>
        <taxon>Nocardiaceae</taxon>
        <taxon>Nocardia</taxon>
    </lineage>
</organism>
<accession>A0A285KWL1</accession>
<dbReference type="Proteomes" id="UP000219565">
    <property type="component" value="Unassembled WGS sequence"/>
</dbReference>
<keyword evidence="2" id="KW-1185">Reference proteome</keyword>
<dbReference type="EMBL" id="OBEG01000001">
    <property type="protein sequence ID" value="SNY76995.1"/>
    <property type="molecule type" value="Genomic_DNA"/>
</dbReference>